<dbReference type="GO" id="GO:0061630">
    <property type="term" value="F:ubiquitin protein ligase activity"/>
    <property type="evidence" value="ECO:0007669"/>
    <property type="project" value="InterPro"/>
</dbReference>
<dbReference type="AlphaFoldDB" id="A0A1E5R9Y2"/>
<feature type="compositionally biased region" description="Polar residues" evidence="2">
    <location>
        <begin position="388"/>
        <end position="398"/>
    </location>
</feature>
<dbReference type="Gene3D" id="3.30.40.10">
    <property type="entry name" value="Zinc/RING finger domain, C3HC4 (zinc finger)"/>
    <property type="match status" value="1"/>
</dbReference>
<dbReference type="InterPro" id="IPR001841">
    <property type="entry name" value="Znf_RING"/>
</dbReference>
<feature type="region of interest" description="Disordered" evidence="2">
    <location>
        <begin position="384"/>
        <end position="412"/>
    </location>
</feature>
<sequence>MSIDNTCIICQNDLKIACTTNCGHTTCHECVIKYFVVEGKSTCILCREEDPKFAFYAFQPDATENFKTCTYRGKIGNKNFFFKNKSIYEKVEALMWYKCPLDDSRFKLFKAFNDHLKSHDKYIKACHLCGQSKHLLPSQIKTFKSIKAYDKHMKHGDPKSGFEGHPACMFCEKERFYSDDELKKHMDKSIHAYCFICKKIPSIPERQCWFKDSLSLNSHLKRSHFSCSSDDCPLIAFETKAELEFHNIEKHGKKHPDFAFFNEDESNIIRNTYSSQTTNEKTTFADKSESAMRKLRFKERARHYWGHDKETMDLFEMTNNFFIDREISIDELCDIYTKMLDHESNKIERENKISLLLKNFADYVKDDKQLCQILLSKSKTLDHMPQSEPFTTNNQNKLPSLPGTNKKKSTLSDSFVNNNLNNSMSSMSINKKVPTLPTLPGSTNTSLFNNSQFYNVGTTSQPPSKKTLPTLSSLKSAQSPLFNKPVQKKNVISGAGRSLVDPKASNPAGRSVPGMDAWGTKVGVTAETALTNNFPGYVSTKSLQVIPNTNGPTKTQVIQHAKVDRLPGLPTLKSVQSDRTKSVKLRIKQKNSKNTNAVDMSSDYQERLNAIRNKTKKLEEKDLLKTWANI</sequence>
<dbReference type="GO" id="GO:0008270">
    <property type="term" value="F:zinc ion binding"/>
    <property type="evidence" value="ECO:0007669"/>
    <property type="project" value="UniProtKB-KW"/>
</dbReference>
<dbReference type="InterPro" id="IPR013083">
    <property type="entry name" value="Znf_RING/FYVE/PHD"/>
</dbReference>
<dbReference type="Pfam" id="PF13920">
    <property type="entry name" value="zf-C3HC4_3"/>
    <property type="match status" value="1"/>
</dbReference>
<keyword evidence="1" id="KW-0862">Zinc</keyword>
<dbReference type="PROSITE" id="PS50089">
    <property type="entry name" value="ZF_RING_2"/>
    <property type="match status" value="1"/>
</dbReference>
<evidence type="ECO:0000313" key="5">
    <source>
        <dbReference type="Proteomes" id="UP000095605"/>
    </source>
</evidence>
<dbReference type="PANTHER" id="PTHR22938:SF0">
    <property type="entry name" value="E3 UBIQUITIN-PROTEIN LIGASE ZNF598"/>
    <property type="match status" value="1"/>
</dbReference>
<evidence type="ECO:0000259" key="3">
    <source>
        <dbReference type="PROSITE" id="PS50089"/>
    </source>
</evidence>
<comment type="caution">
    <text evidence="4">The sequence shown here is derived from an EMBL/GenBank/DDBJ whole genome shotgun (WGS) entry which is preliminary data.</text>
</comment>
<dbReference type="EMBL" id="LPNL01000007">
    <property type="protein sequence ID" value="OEJ83343.1"/>
    <property type="molecule type" value="Genomic_DNA"/>
</dbReference>
<dbReference type="SUPFAM" id="SSF57850">
    <property type="entry name" value="RING/U-box"/>
    <property type="match status" value="1"/>
</dbReference>
<evidence type="ECO:0000256" key="1">
    <source>
        <dbReference type="PROSITE-ProRule" id="PRU00175"/>
    </source>
</evidence>
<proteinExistence type="predicted"/>
<gene>
    <name evidence="4" type="ORF">AWRI3578_g3181</name>
</gene>
<evidence type="ECO:0000256" key="2">
    <source>
        <dbReference type="SAM" id="MobiDB-lite"/>
    </source>
</evidence>
<evidence type="ECO:0000313" key="4">
    <source>
        <dbReference type="EMBL" id="OEJ83343.1"/>
    </source>
</evidence>
<organism evidence="4 5">
    <name type="scientific">Hanseniaspora opuntiae</name>
    <dbReference type="NCBI Taxonomy" id="211096"/>
    <lineage>
        <taxon>Eukaryota</taxon>
        <taxon>Fungi</taxon>
        <taxon>Dikarya</taxon>
        <taxon>Ascomycota</taxon>
        <taxon>Saccharomycotina</taxon>
        <taxon>Saccharomycetes</taxon>
        <taxon>Saccharomycodales</taxon>
        <taxon>Saccharomycodaceae</taxon>
        <taxon>Hanseniaspora</taxon>
    </lineage>
</organism>
<dbReference type="InterPro" id="IPR013087">
    <property type="entry name" value="Znf_C2H2_type"/>
</dbReference>
<dbReference type="PANTHER" id="PTHR22938">
    <property type="entry name" value="ZINC FINGER PROTEIN 598"/>
    <property type="match status" value="1"/>
</dbReference>
<keyword evidence="1" id="KW-0863">Zinc-finger</keyword>
<protein>
    <submittedName>
        <fullName evidence="4">E3 ubiquitin-protein ligase HEL2</fullName>
    </submittedName>
</protein>
<accession>A0A1E5R9Y2</accession>
<dbReference type="GO" id="GO:0016567">
    <property type="term" value="P:protein ubiquitination"/>
    <property type="evidence" value="ECO:0007669"/>
    <property type="project" value="TreeGrafter"/>
</dbReference>
<dbReference type="Proteomes" id="UP000095605">
    <property type="component" value="Unassembled WGS sequence"/>
</dbReference>
<dbReference type="GO" id="GO:0072344">
    <property type="term" value="P:rescue of stalled ribosome"/>
    <property type="evidence" value="ECO:0007669"/>
    <property type="project" value="InterPro"/>
</dbReference>
<dbReference type="InterPro" id="IPR044288">
    <property type="entry name" value="ZNF598/HEL2"/>
</dbReference>
<keyword evidence="1" id="KW-0479">Metal-binding</keyword>
<reference evidence="5" key="1">
    <citation type="journal article" date="2016" name="Genome Announc.">
        <title>Genome sequences of three species of Hanseniaspora isolated from spontaneous wine fermentations.</title>
        <authorList>
            <person name="Sternes P.R."/>
            <person name="Lee D."/>
            <person name="Kutyna D.R."/>
            <person name="Borneman A.R."/>
        </authorList>
    </citation>
    <scope>NUCLEOTIDE SEQUENCE [LARGE SCALE GENOMIC DNA]</scope>
    <source>
        <strain evidence="5">AWRI3578</strain>
    </source>
</reference>
<keyword evidence="5" id="KW-1185">Reference proteome</keyword>
<dbReference type="GO" id="GO:0043022">
    <property type="term" value="F:ribosome binding"/>
    <property type="evidence" value="ECO:0007669"/>
    <property type="project" value="TreeGrafter"/>
</dbReference>
<dbReference type="OrthoDB" id="3838338at2759"/>
<dbReference type="SMART" id="SM00355">
    <property type="entry name" value="ZnF_C2H2"/>
    <property type="match status" value="5"/>
</dbReference>
<feature type="domain" description="RING-type" evidence="3">
    <location>
        <begin position="7"/>
        <end position="47"/>
    </location>
</feature>
<name>A0A1E5R9Y2_9ASCO</name>